<dbReference type="GO" id="GO:0016301">
    <property type="term" value="F:kinase activity"/>
    <property type="evidence" value="ECO:0007669"/>
    <property type="project" value="UniProtKB-KW"/>
</dbReference>
<keyword evidence="5" id="KW-0547">Nucleotide-binding</keyword>
<evidence type="ECO:0000256" key="3">
    <source>
        <dbReference type="ARBA" id="ARBA00022553"/>
    </source>
</evidence>
<keyword evidence="9" id="KW-1133">Transmembrane helix</keyword>
<comment type="caution">
    <text evidence="12">The sequence shown here is derived from an EMBL/GenBank/DDBJ whole genome shotgun (WGS) entry which is preliminary data.</text>
</comment>
<evidence type="ECO:0000259" key="10">
    <source>
        <dbReference type="Pfam" id="PF02518"/>
    </source>
</evidence>
<dbReference type="Pfam" id="PF02518">
    <property type="entry name" value="HATPase_c"/>
    <property type="match status" value="1"/>
</dbReference>
<feature type="transmembrane region" description="Helical" evidence="9">
    <location>
        <begin position="114"/>
        <end position="130"/>
    </location>
</feature>
<feature type="transmembrane region" description="Helical" evidence="9">
    <location>
        <begin position="142"/>
        <end position="164"/>
    </location>
</feature>
<keyword evidence="8" id="KW-0902">Two-component regulatory system</keyword>
<evidence type="ECO:0000256" key="9">
    <source>
        <dbReference type="SAM" id="Phobius"/>
    </source>
</evidence>
<keyword evidence="6 12" id="KW-0418">Kinase</keyword>
<feature type="domain" description="Histidine kinase/HSP90-like ATPase" evidence="10">
    <location>
        <begin position="295"/>
        <end position="386"/>
    </location>
</feature>
<evidence type="ECO:0000259" key="11">
    <source>
        <dbReference type="Pfam" id="PF07730"/>
    </source>
</evidence>
<keyword evidence="3" id="KW-0597">Phosphoprotein</keyword>
<dbReference type="InterPro" id="IPR003594">
    <property type="entry name" value="HATPase_dom"/>
</dbReference>
<comment type="catalytic activity">
    <reaction evidence="1">
        <text>ATP + protein L-histidine = ADP + protein N-phospho-L-histidine.</text>
        <dbReference type="EC" id="2.7.13.3"/>
    </reaction>
</comment>
<name>A0ABV2YSN2_9ACTN</name>
<keyword evidence="13" id="KW-1185">Reference proteome</keyword>
<dbReference type="CDD" id="cd16917">
    <property type="entry name" value="HATPase_UhpB-NarQ-NarX-like"/>
    <property type="match status" value="1"/>
</dbReference>
<feature type="transmembrane region" description="Helical" evidence="9">
    <location>
        <begin position="64"/>
        <end position="85"/>
    </location>
</feature>
<dbReference type="InterPro" id="IPR050482">
    <property type="entry name" value="Sensor_HK_TwoCompSys"/>
</dbReference>
<reference evidence="12 13" key="1">
    <citation type="submission" date="2024-06" db="EMBL/GenBank/DDBJ databases">
        <title>The Natural Products Discovery Center: Release of the First 8490 Sequenced Strains for Exploring Actinobacteria Biosynthetic Diversity.</title>
        <authorList>
            <person name="Kalkreuter E."/>
            <person name="Kautsar S.A."/>
            <person name="Yang D."/>
            <person name="Bader C.D."/>
            <person name="Teijaro C.N."/>
            <person name="Fluegel L."/>
            <person name="Davis C.M."/>
            <person name="Simpson J.R."/>
            <person name="Lauterbach L."/>
            <person name="Steele A.D."/>
            <person name="Gui C."/>
            <person name="Meng S."/>
            <person name="Li G."/>
            <person name="Viehrig K."/>
            <person name="Ye F."/>
            <person name="Su P."/>
            <person name="Kiefer A.F."/>
            <person name="Nichols A."/>
            <person name="Cepeda A.J."/>
            <person name="Yan W."/>
            <person name="Fan B."/>
            <person name="Jiang Y."/>
            <person name="Adhikari A."/>
            <person name="Zheng C.-J."/>
            <person name="Schuster L."/>
            <person name="Cowan T.M."/>
            <person name="Smanski M.J."/>
            <person name="Chevrette M.G."/>
            <person name="De Carvalho L.P.S."/>
            <person name="Shen B."/>
        </authorList>
    </citation>
    <scope>NUCLEOTIDE SEQUENCE [LARGE SCALE GENOMIC DNA]</scope>
    <source>
        <strain evidence="12 13">NPDC033039</strain>
    </source>
</reference>
<sequence length="387" mass="40697">MSVPFPRASREAVAVACVCLVLLVLDAGVVSRSAVGATVLACGVLSLGAVAPTLAAYRAGRAWTAGAAGVAVAVASLLTTALVRQTVGQRTPGWAELLGLLVLLCLACRYGRRGPLAVSAVALFVAVLHLKDRAPTSAELPLLGGVDQLFPLLAVGFALFGGYLRTEDAGRRATAERVRRAERLDLARDLHDHVAHHVTAVVVQAQAGEQVVARDPETARRLFTDIEKAGQEGLVAMGRMVRLLRDADDRAAAPAVPVMTRIAELVHRFPGPGQHAWLDVADGLDGAAWSPQLARSVERVVQEGLTNVRKHARTATAVHVTLGTDGDRLIVRVRDDASGQPRGRGRFRQSGFGLIGLTERVGELGGELTGAPLPEGGWELAASLPMT</sequence>
<dbReference type="PANTHER" id="PTHR24421:SF10">
    <property type="entry name" value="NITRATE_NITRITE SENSOR PROTEIN NARQ"/>
    <property type="match status" value="1"/>
</dbReference>
<dbReference type="EC" id="2.7.13.3" evidence="2"/>
<feature type="transmembrane region" description="Helical" evidence="9">
    <location>
        <begin position="91"/>
        <end position="107"/>
    </location>
</feature>
<dbReference type="Gene3D" id="3.30.565.10">
    <property type="entry name" value="Histidine kinase-like ATPase, C-terminal domain"/>
    <property type="match status" value="1"/>
</dbReference>
<protein>
    <recommendedName>
        <fullName evidence="2">histidine kinase</fullName>
        <ecNumber evidence="2">2.7.13.3</ecNumber>
    </recommendedName>
</protein>
<dbReference type="Gene3D" id="1.20.5.1930">
    <property type="match status" value="1"/>
</dbReference>
<keyword evidence="9" id="KW-0472">Membrane</keyword>
<dbReference type="EMBL" id="JBEZVI010000001">
    <property type="protein sequence ID" value="MEU3708544.1"/>
    <property type="molecule type" value="Genomic_DNA"/>
</dbReference>
<dbReference type="Proteomes" id="UP001550853">
    <property type="component" value="Unassembled WGS sequence"/>
</dbReference>
<dbReference type="SUPFAM" id="SSF55874">
    <property type="entry name" value="ATPase domain of HSP90 chaperone/DNA topoisomerase II/histidine kinase"/>
    <property type="match status" value="1"/>
</dbReference>
<organism evidence="12 13">
    <name type="scientific">Streptomyces catenulae</name>
    <dbReference type="NCBI Taxonomy" id="66875"/>
    <lineage>
        <taxon>Bacteria</taxon>
        <taxon>Bacillati</taxon>
        <taxon>Actinomycetota</taxon>
        <taxon>Actinomycetes</taxon>
        <taxon>Kitasatosporales</taxon>
        <taxon>Streptomycetaceae</taxon>
        <taxon>Streptomyces</taxon>
    </lineage>
</organism>
<evidence type="ECO:0000256" key="8">
    <source>
        <dbReference type="ARBA" id="ARBA00023012"/>
    </source>
</evidence>
<evidence type="ECO:0000256" key="7">
    <source>
        <dbReference type="ARBA" id="ARBA00022840"/>
    </source>
</evidence>
<keyword evidence="9" id="KW-0812">Transmembrane</keyword>
<dbReference type="InterPro" id="IPR036890">
    <property type="entry name" value="HATPase_C_sf"/>
</dbReference>
<dbReference type="InterPro" id="IPR011712">
    <property type="entry name" value="Sig_transdc_His_kin_sub3_dim/P"/>
</dbReference>
<evidence type="ECO:0000256" key="6">
    <source>
        <dbReference type="ARBA" id="ARBA00022777"/>
    </source>
</evidence>
<accession>A0ABV2YSN2</accession>
<feature type="domain" description="Signal transduction histidine kinase subgroup 3 dimerisation and phosphoacceptor" evidence="11">
    <location>
        <begin position="182"/>
        <end position="248"/>
    </location>
</feature>
<dbReference type="Pfam" id="PF07730">
    <property type="entry name" value="HisKA_3"/>
    <property type="match status" value="1"/>
</dbReference>
<evidence type="ECO:0000256" key="4">
    <source>
        <dbReference type="ARBA" id="ARBA00022679"/>
    </source>
</evidence>
<evidence type="ECO:0000313" key="13">
    <source>
        <dbReference type="Proteomes" id="UP001550853"/>
    </source>
</evidence>
<dbReference type="RefSeq" id="WP_051739491.1">
    <property type="nucleotide sequence ID" value="NZ_JBEZVI010000001.1"/>
</dbReference>
<proteinExistence type="predicted"/>
<evidence type="ECO:0000256" key="1">
    <source>
        <dbReference type="ARBA" id="ARBA00000085"/>
    </source>
</evidence>
<gene>
    <name evidence="12" type="ORF">AB0E61_00405</name>
</gene>
<evidence type="ECO:0000256" key="5">
    <source>
        <dbReference type="ARBA" id="ARBA00022741"/>
    </source>
</evidence>
<evidence type="ECO:0000256" key="2">
    <source>
        <dbReference type="ARBA" id="ARBA00012438"/>
    </source>
</evidence>
<dbReference type="PANTHER" id="PTHR24421">
    <property type="entry name" value="NITRATE/NITRITE SENSOR PROTEIN NARX-RELATED"/>
    <property type="match status" value="1"/>
</dbReference>
<evidence type="ECO:0000313" key="12">
    <source>
        <dbReference type="EMBL" id="MEU3708544.1"/>
    </source>
</evidence>
<keyword evidence="4" id="KW-0808">Transferase</keyword>
<keyword evidence="7" id="KW-0067">ATP-binding</keyword>
<feature type="transmembrane region" description="Helical" evidence="9">
    <location>
        <begin position="37"/>
        <end position="57"/>
    </location>
</feature>